<evidence type="ECO:0000256" key="3">
    <source>
        <dbReference type="ARBA" id="ARBA00022833"/>
    </source>
</evidence>
<accession>A0A1I0P5Z6</accession>
<feature type="compositionally biased region" description="Polar residues" evidence="4">
    <location>
        <begin position="60"/>
        <end position="70"/>
    </location>
</feature>
<evidence type="ECO:0000256" key="1">
    <source>
        <dbReference type="ARBA" id="ARBA00022723"/>
    </source>
</evidence>
<keyword evidence="3" id="KW-0862">Zinc</keyword>
<dbReference type="Pfam" id="PF01428">
    <property type="entry name" value="zf-AN1"/>
    <property type="match status" value="2"/>
</dbReference>
<dbReference type="RefSeq" id="WP_089668655.1">
    <property type="nucleotide sequence ID" value="NZ_FOJA01000001.1"/>
</dbReference>
<proteinExistence type="predicted"/>
<dbReference type="SMART" id="SM00154">
    <property type="entry name" value="ZnF_AN1"/>
    <property type="match status" value="3"/>
</dbReference>
<dbReference type="OrthoDB" id="26567at2157"/>
<evidence type="ECO:0000313" key="7">
    <source>
        <dbReference type="Proteomes" id="UP000198518"/>
    </source>
</evidence>
<feature type="region of interest" description="Disordered" evidence="4">
    <location>
        <begin position="54"/>
        <end position="87"/>
    </location>
</feature>
<evidence type="ECO:0000256" key="2">
    <source>
        <dbReference type="ARBA" id="ARBA00022771"/>
    </source>
</evidence>
<dbReference type="InterPro" id="IPR000058">
    <property type="entry name" value="Znf_AN1"/>
</dbReference>
<organism evidence="6 7">
    <name type="scientific">Halobacterium jilantaiense</name>
    <dbReference type="NCBI Taxonomy" id="355548"/>
    <lineage>
        <taxon>Archaea</taxon>
        <taxon>Methanobacteriati</taxon>
        <taxon>Methanobacteriota</taxon>
        <taxon>Stenosarchaea group</taxon>
        <taxon>Halobacteria</taxon>
        <taxon>Halobacteriales</taxon>
        <taxon>Halobacteriaceae</taxon>
        <taxon>Halobacterium</taxon>
    </lineage>
</organism>
<dbReference type="STRING" id="355548.SAMN04487945_1429"/>
<dbReference type="Gene3D" id="4.10.1110.10">
    <property type="entry name" value="AN1-like Zinc finger"/>
    <property type="match status" value="2"/>
</dbReference>
<feature type="domain" description="AN1-type" evidence="5">
    <location>
        <begin position="4"/>
        <end position="41"/>
    </location>
</feature>
<feature type="domain" description="AN1-type" evidence="5">
    <location>
        <begin position="91"/>
        <end position="126"/>
    </location>
</feature>
<feature type="domain" description="AN1-type" evidence="5">
    <location>
        <begin position="150"/>
        <end position="185"/>
    </location>
</feature>
<feature type="region of interest" description="Disordered" evidence="4">
    <location>
        <begin position="121"/>
        <end position="141"/>
    </location>
</feature>
<dbReference type="InterPro" id="IPR035896">
    <property type="entry name" value="AN1-like_Znf"/>
</dbReference>
<evidence type="ECO:0000259" key="5">
    <source>
        <dbReference type="SMART" id="SM00154"/>
    </source>
</evidence>
<keyword evidence="1" id="KW-0479">Metal-binding</keyword>
<reference evidence="6 7" key="1">
    <citation type="submission" date="2016-10" db="EMBL/GenBank/DDBJ databases">
        <authorList>
            <person name="de Groot N.N."/>
        </authorList>
    </citation>
    <scope>NUCLEOTIDE SEQUENCE [LARGE SCALE GENOMIC DNA]</scope>
    <source>
        <strain evidence="6 7">CGMCC 1.5337</strain>
    </source>
</reference>
<evidence type="ECO:0000256" key="4">
    <source>
        <dbReference type="SAM" id="MobiDB-lite"/>
    </source>
</evidence>
<dbReference type="SUPFAM" id="SSF118310">
    <property type="entry name" value="AN1-like Zinc finger"/>
    <property type="match status" value="3"/>
</dbReference>
<name>A0A1I0P5Z6_9EURY</name>
<dbReference type="GO" id="GO:0008270">
    <property type="term" value="F:zinc ion binding"/>
    <property type="evidence" value="ECO:0007669"/>
    <property type="project" value="UniProtKB-KW"/>
</dbReference>
<dbReference type="PANTHER" id="PTHR14677">
    <property type="entry name" value="ARSENITE INDUCUBLE RNA ASSOCIATED PROTEIN AIP-1-RELATED"/>
    <property type="match status" value="1"/>
</dbReference>
<gene>
    <name evidence="6" type="ORF">SAMN04487945_1429</name>
</gene>
<keyword evidence="7" id="KW-1185">Reference proteome</keyword>
<keyword evidence="2" id="KW-0863">Zinc-finger</keyword>
<protein>
    <submittedName>
        <fullName evidence="6">AN1-like Zinc finger</fullName>
    </submittedName>
</protein>
<dbReference type="Proteomes" id="UP000198518">
    <property type="component" value="Unassembled WGS sequence"/>
</dbReference>
<dbReference type="EMBL" id="FOJA01000001">
    <property type="protein sequence ID" value="SEW09801.1"/>
    <property type="molecule type" value="Genomic_DNA"/>
</dbReference>
<sequence length="203" mass="22257">MGDCELCAGDDKISYTCNECGGTFCSNHRLPEDHRCEALLSKNGEGWFKEDLSVRKNRRQTQIQRNSPTSESDKGAPSRKNGATTGPGMTCSECDRAARANCGECGDPYCEEHRESAAHDCTPVSHGKQASVTDEGREEQDAPAVDLPDCVKCGRDARFECDGCGQDFCLRHRRQLNHECPPTQNPSGESGILRRVKNALFGD</sequence>
<dbReference type="GO" id="GO:0005737">
    <property type="term" value="C:cytoplasm"/>
    <property type="evidence" value="ECO:0007669"/>
    <property type="project" value="TreeGrafter"/>
</dbReference>
<dbReference type="AlphaFoldDB" id="A0A1I0P5Z6"/>
<dbReference type="PANTHER" id="PTHR14677:SF20">
    <property type="entry name" value="ZINC FINGER AN1-TYPE CONTAINING 2A-RELATED"/>
    <property type="match status" value="1"/>
</dbReference>
<evidence type="ECO:0000313" key="6">
    <source>
        <dbReference type="EMBL" id="SEW09801.1"/>
    </source>
</evidence>